<protein>
    <recommendedName>
        <fullName evidence="4">Thioesterase</fullName>
    </recommendedName>
</protein>
<dbReference type="SUPFAM" id="SSF53474">
    <property type="entry name" value="alpha/beta-Hydrolases"/>
    <property type="match status" value="1"/>
</dbReference>
<dbReference type="AlphaFoldDB" id="A0A150PK21"/>
<evidence type="ECO:0000313" key="3">
    <source>
        <dbReference type="Proteomes" id="UP000075420"/>
    </source>
</evidence>
<organism evidence="2 3">
    <name type="scientific">Sorangium cellulosum</name>
    <name type="common">Polyangium cellulosum</name>
    <dbReference type="NCBI Taxonomy" id="56"/>
    <lineage>
        <taxon>Bacteria</taxon>
        <taxon>Pseudomonadati</taxon>
        <taxon>Myxococcota</taxon>
        <taxon>Polyangia</taxon>
        <taxon>Polyangiales</taxon>
        <taxon>Polyangiaceae</taxon>
        <taxon>Sorangium</taxon>
    </lineage>
</organism>
<evidence type="ECO:0000313" key="2">
    <source>
        <dbReference type="EMBL" id="KYF56022.1"/>
    </source>
</evidence>
<evidence type="ECO:0000256" key="1">
    <source>
        <dbReference type="SAM" id="MobiDB-lite"/>
    </source>
</evidence>
<sequence length="113" mass="12306">LASSDIPPAAYHHRYALLRGAALLARDLPPRCVAAPIHVWWSAETIARHGGPPVDWQQYTAGAVHTAILPGDHIAAVQGADVHSRLRETLEVLDPAERAPERAERTTLTRESP</sequence>
<gene>
    <name evidence="2" type="ORF">BE08_30350</name>
</gene>
<evidence type="ECO:0008006" key="4">
    <source>
        <dbReference type="Google" id="ProtNLM"/>
    </source>
</evidence>
<reference evidence="2 3" key="1">
    <citation type="submission" date="2014-02" db="EMBL/GenBank/DDBJ databases">
        <title>The small core and large imbalanced accessory genome model reveals a collaborative survival strategy of Sorangium cellulosum strains in nature.</title>
        <authorList>
            <person name="Han K."/>
            <person name="Peng R."/>
            <person name="Blom J."/>
            <person name="Li Y.-Z."/>
        </authorList>
    </citation>
    <scope>NUCLEOTIDE SEQUENCE [LARGE SCALE GENOMIC DNA]</scope>
    <source>
        <strain evidence="2 3">So0157-25</strain>
    </source>
</reference>
<comment type="caution">
    <text evidence="2">The sequence shown here is derived from an EMBL/GenBank/DDBJ whole genome shotgun (WGS) entry which is preliminary data.</text>
</comment>
<dbReference type="InterPro" id="IPR029058">
    <property type="entry name" value="AB_hydrolase_fold"/>
</dbReference>
<name>A0A150PK21_SORCE</name>
<dbReference type="EMBL" id="JELY01001372">
    <property type="protein sequence ID" value="KYF56022.1"/>
    <property type="molecule type" value="Genomic_DNA"/>
</dbReference>
<dbReference type="Proteomes" id="UP000075420">
    <property type="component" value="Unassembled WGS sequence"/>
</dbReference>
<accession>A0A150PK21</accession>
<feature type="region of interest" description="Disordered" evidence="1">
    <location>
        <begin position="94"/>
        <end position="113"/>
    </location>
</feature>
<proteinExistence type="predicted"/>
<feature type="non-terminal residue" evidence="2">
    <location>
        <position position="1"/>
    </location>
</feature>
<dbReference type="Gene3D" id="3.40.50.1820">
    <property type="entry name" value="alpha/beta hydrolase"/>
    <property type="match status" value="1"/>
</dbReference>